<evidence type="ECO:0000256" key="4">
    <source>
        <dbReference type="PROSITE-ProRule" id="PRU00335"/>
    </source>
</evidence>
<keyword evidence="7" id="KW-1185">Reference proteome</keyword>
<keyword evidence="2 4" id="KW-0238">DNA-binding</keyword>
<dbReference type="RefSeq" id="WP_378198432.1">
    <property type="nucleotide sequence ID" value="NZ_JBHLZP010000052.1"/>
</dbReference>
<accession>A0ABV5YBZ6</accession>
<dbReference type="InterPro" id="IPR025996">
    <property type="entry name" value="MT1864/Rv1816-like_C"/>
</dbReference>
<evidence type="ECO:0000313" key="7">
    <source>
        <dbReference type="Proteomes" id="UP001589627"/>
    </source>
</evidence>
<dbReference type="EMBL" id="JBHLZP010000052">
    <property type="protein sequence ID" value="MFB9832545.1"/>
    <property type="molecule type" value="Genomic_DNA"/>
</dbReference>
<evidence type="ECO:0000256" key="1">
    <source>
        <dbReference type="ARBA" id="ARBA00023015"/>
    </source>
</evidence>
<sequence>MGDAVKSPRARYREQVRDEIKAHAWTQVATTGASALSLNAIAKQMGISGPALYRYFRSRDELITELVLDAYRDLLDTCRAAVKPDDAPEVRLAAMASALRRWALDAPHRYLLIYGTPVPGYAGPPEATTIAAALMTILLDAFAEIDAATGPVPETAADLEDHLAAHRRWAADHPAPPPALRRALRLWTRLHGVVSLEVAGHFTGMNFDPGLLYAAEVDSAIGAP</sequence>
<evidence type="ECO:0000256" key="3">
    <source>
        <dbReference type="ARBA" id="ARBA00023163"/>
    </source>
</evidence>
<evidence type="ECO:0000256" key="2">
    <source>
        <dbReference type="ARBA" id="ARBA00023125"/>
    </source>
</evidence>
<feature type="domain" description="HTH tetR-type" evidence="5">
    <location>
        <begin position="14"/>
        <end position="74"/>
    </location>
</feature>
<dbReference type="Gene3D" id="1.10.357.10">
    <property type="entry name" value="Tetracycline Repressor, domain 2"/>
    <property type="match status" value="1"/>
</dbReference>
<feature type="DNA-binding region" description="H-T-H motif" evidence="4">
    <location>
        <begin position="37"/>
        <end position="56"/>
    </location>
</feature>
<dbReference type="Pfam" id="PF13305">
    <property type="entry name" value="TetR_C_33"/>
    <property type="match status" value="1"/>
</dbReference>
<dbReference type="InterPro" id="IPR001647">
    <property type="entry name" value="HTH_TetR"/>
</dbReference>
<keyword evidence="3" id="KW-0804">Transcription</keyword>
<evidence type="ECO:0000313" key="6">
    <source>
        <dbReference type="EMBL" id="MFB9832545.1"/>
    </source>
</evidence>
<dbReference type="Pfam" id="PF00440">
    <property type="entry name" value="TetR_N"/>
    <property type="match status" value="1"/>
</dbReference>
<organism evidence="6 7">
    <name type="scientific">Actinoallomurus acaciae</name>
    <dbReference type="NCBI Taxonomy" id="502577"/>
    <lineage>
        <taxon>Bacteria</taxon>
        <taxon>Bacillati</taxon>
        <taxon>Actinomycetota</taxon>
        <taxon>Actinomycetes</taxon>
        <taxon>Streptosporangiales</taxon>
        <taxon>Thermomonosporaceae</taxon>
        <taxon>Actinoallomurus</taxon>
    </lineage>
</organism>
<protein>
    <submittedName>
        <fullName evidence="6">TetR/AcrR family transcriptional regulator</fullName>
    </submittedName>
</protein>
<dbReference type="SUPFAM" id="SSF46689">
    <property type="entry name" value="Homeodomain-like"/>
    <property type="match status" value="1"/>
</dbReference>
<dbReference type="PANTHER" id="PTHR30055:SF243">
    <property type="entry name" value="HTH-TYPE TRANSCRIPTIONAL REGULATOR RV1816"/>
    <property type="match status" value="1"/>
</dbReference>
<dbReference type="InterPro" id="IPR009057">
    <property type="entry name" value="Homeodomain-like_sf"/>
</dbReference>
<dbReference type="SUPFAM" id="SSF48498">
    <property type="entry name" value="Tetracyclin repressor-like, C-terminal domain"/>
    <property type="match status" value="1"/>
</dbReference>
<evidence type="ECO:0000259" key="5">
    <source>
        <dbReference type="PROSITE" id="PS50977"/>
    </source>
</evidence>
<dbReference type="Proteomes" id="UP001589627">
    <property type="component" value="Unassembled WGS sequence"/>
</dbReference>
<comment type="caution">
    <text evidence="6">The sequence shown here is derived from an EMBL/GenBank/DDBJ whole genome shotgun (WGS) entry which is preliminary data.</text>
</comment>
<keyword evidence="1" id="KW-0805">Transcription regulation</keyword>
<dbReference type="InterPro" id="IPR050109">
    <property type="entry name" value="HTH-type_TetR-like_transc_reg"/>
</dbReference>
<dbReference type="PANTHER" id="PTHR30055">
    <property type="entry name" value="HTH-TYPE TRANSCRIPTIONAL REGULATOR RUTR"/>
    <property type="match status" value="1"/>
</dbReference>
<gene>
    <name evidence="6" type="ORF">ACFFNX_10135</name>
</gene>
<dbReference type="PROSITE" id="PS50977">
    <property type="entry name" value="HTH_TETR_2"/>
    <property type="match status" value="1"/>
</dbReference>
<proteinExistence type="predicted"/>
<reference evidence="6 7" key="1">
    <citation type="submission" date="2024-09" db="EMBL/GenBank/DDBJ databases">
        <authorList>
            <person name="Sun Q."/>
            <person name="Mori K."/>
        </authorList>
    </citation>
    <scope>NUCLEOTIDE SEQUENCE [LARGE SCALE GENOMIC DNA]</scope>
    <source>
        <strain evidence="6 7">TBRC 0563</strain>
    </source>
</reference>
<dbReference type="InterPro" id="IPR036271">
    <property type="entry name" value="Tet_transcr_reg_TetR-rel_C_sf"/>
</dbReference>
<name>A0ABV5YBZ6_9ACTN</name>